<comment type="caution">
    <text evidence="2">The sequence shown here is derived from an EMBL/GenBank/DDBJ whole genome shotgun (WGS) entry which is preliminary data.</text>
</comment>
<protein>
    <submittedName>
        <fullName evidence="2">Uncharacterized protein</fullName>
    </submittedName>
</protein>
<accession>A0AAD9AP48</accession>
<evidence type="ECO:0000313" key="2">
    <source>
        <dbReference type="EMBL" id="KAK1851856.1"/>
    </source>
</evidence>
<organism evidence="2 3">
    <name type="scientific">Colletotrichum chrysophilum</name>
    <dbReference type="NCBI Taxonomy" id="1836956"/>
    <lineage>
        <taxon>Eukaryota</taxon>
        <taxon>Fungi</taxon>
        <taxon>Dikarya</taxon>
        <taxon>Ascomycota</taxon>
        <taxon>Pezizomycotina</taxon>
        <taxon>Sordariomycetes</taxon>
        <taxon>Hypocreomycetidae</taxon>
        <taxon>Glomerellales</taxon>
        <taxon>Glomerellaceae</taxon>
        <taxon>Colletotrichum</taxon>
        <taxon>Colletotrichum gloeosporioides species complex</taxon>
    </lineage>
</organism>
<keyword evidence="3" id="KW-1185">Reference proteome</keyword>
<reference evidence="2" key="1">
    <citation type="submission" date="2023-01" db="EMBL/GenBank/DDBJ databases">
        <title>Colletotrichum chrysophilum M932 genome sequence.</title>
        <authorList>
            <person name="Baroncelli R."/>
        </authorList>
    </citation>
    <scope>NUCLEOTIDE SEQUENCE</scope>
    <source>
        <strain evidence="2">M932</strain>
    </source>
</reference>
<evidence type="ECO:0000313" key="3">
    <source>
        <dbReference type="Proteomes" id="UP001243330"/>
    </source>
</evidence>
<gene>
    <name evidence="2" type="ORF">CCHR01_05551</name>
</gene>
<dbReference type="Proteomes" id="UP001243330">
    <property type="component" value="Unassembled WGS sequence"/>
</dbReference>
<name>A0AAD9AP48_9PEZI</name>
<dbReference type="EMBL" id="JAQOWY010000088">
    <property type="protein sequence ID" value="KAK1851856.1"/>
    <property type="molecule type" value="Genomic_DNA"/>
</dbReference>
<proteinExistence type="predicted"/>
<evidence type="ECO:0000256" key="1">
    <source>
        <dbReference type="SAM" id="MobiDB-lite"/>
    </source>
</evidence>
<dbReference type="AlphaFoldDB" id="A0AAD9AP48"/>
<sequence>MRRLRLRRYSPLQEQRRTRNSGSSCPWIRVGRKRRSVDSGQHLGDRRRQIQACLQTACPRCTGLKRCQAATLGMHVCRLLATQAQY</sequence>
<feature type="region of interest" description="Disordered" evidence="1">
    <location>
        <begin position="1"/>
        <end position="26"/>
    </location>
</feature>